<evidence type="ECO:0000313" key="1">
    <source>
        <dbReference type="EMBL" id="KAG5386146.1"/>
    </source>
</evidence>
<protein>
    <submittedName>
        <fullName evidence="1">Uncharacterized protein</fullName>
    </submittedName>
</protein>
<dbReference type="EMBL" id="JADBGQ010000008">
    <property type="protein sequence ID" value="KAG5386146.1"/>
    <property type="molecule type" value="Genomic_DNA"/>
</dbReference>
<accession>A0ABQ7LHV6</accession>
<sequence>MAKIGEVAIGDGVLLLEVRTSRRAVDTASRQIIIKKMERVRTTASMCIPHIATMQPNDMNRVQLCVEKMAQLNCSRSYVNDRW</sequence>
<evidence type="ECO:0000313" key="2">
    <source>
        <dbReference type="Proteomes" id="UP000823674"/>
    </source>
</evidence>
<name>A0ABQ7LHV6_BRACM</name>
<comment type="caution">
    <text evidence="1">The sequence shown here is derived from an EMBL/GenBank/DDBJ whole genome shotgun (WGS) entry which is preliminary data.</text>
</comment>
<reference evidence="1 2" key="1">
    <citation type="submission" date="2021-03" db="EMBL/GenBank/DDBJ databases">
        <authorList>
            <person name="King G.J."/>
            <person name="Bancroft I."/>
            <person name="Baten A."/>
            <person name="Bloomfield J."/>
            <person name="Borpatragohain P."/>
            <person name="He Z."/>
            <person name="Irish N."/>
            <person name="Irwin J."/>
            <person name="Liu K."/>
            <person name="Mauleon R.P."/>
            <person name="Moore J."/>
            <person name="Morris R."/>
            <person name="Ostergaard L."/>
            <person name="Wang B."/>
            <person name="Wells R."/>
        </authorList>
    </citation>
    <scope>NUCLEOTIDE SEQUENCE [LARGE SCALE GENOMIC DNA]</scope>
    <source>
        <strain evidence="1">R-o-18</strain>
        <tissue evidence="1">Leaf</tissue>
    </source>
</reference>
<proteinExistence type="predicted"/>
<dbReference type="Proteomes" id="UP000823674">
    <property type="component" value="Chromosome A09"/>
</dbReference>
<gene>
    <name evidence="1" type="primary">A09g517160.1_BraROA</name>
    <name evidence="1" type="ORF">IGI04_037616</name>
</gene>
<organism evidence="1 2">
    <name type="scientific">Brassica rapa subsp. trilocularis</name>
    <dbReference type="NCBI Taxonomy" id="1813537"/>
    <lineage>
        <taxon>Eukaryota</taxon>
        <taxon>Viridiplantae</taxon>
        <taxon>Streptophyta</taxon>
        <taxon>Embryophyta</taxon>
        <taxon>Tracheophyta</taxon>
        <taxon>Spermatophyta</taxon>
        <taxon>Magnoliopsida</taxon>
        <taxon>eudicotyledons</taxon>
        <taxon>Gunneridae</taxon>
        <taxon>Pentapetalae</taxon>
        <taxon>rosids</taxon>
        <taxon>malvids</taxon>
        <taxon>Brassicales</taxon>
        <taxon>Brassicaceae</taxon>
        <taxon>Brassiceae</taxon>
        <taxon>Brassica</taxon>
    </lineage>
</organism>
<keyword evidence="2" id="KW-1185">Reference proteome</keyword>